<evidence type="ECO:0000259" key="3">
    <source>
        <dbReference type="Pfam" id="PF01656"/>
    </source>
</evidence>
<keyword evidence="1" id="KW-0547">Nucleotide-binding</keyword>
<evidence type="ECO:0000256" key="1">
    <source>
        <dbReference type="ARBA" id="ARBA00022741"/>
    </source>
</evidence>
<evidence type="ECO:0000313" key="5">
    <source>
        <dbReference type="Proteomes" id="UP000189670"/>
    </source>
</evidence>
<gene>
    <name evidence="4" type="ORF">OMM_02726</name>
</gene>
<dbReference type="Pfam" id="PF01656">
    <property type="entry name" value="CbiA"/>
    <property type="match status" value="1"/>
</dbReference>
<evidence type="ECO:0000313" key="4">
    <source>
        <dbReference type="EMBL" id="ETR71133.1"/>
    </source>
</evidence>
<dbReference type="InterPro" id="IPR050625">
    <property type="entry name" value="ParA/MinD_ATPase"/>
</dbReference>
<dbReference type="GO" id="GO:0005829">
    <property type="term" value="C:cytosol"/>
    <property type="evidence" value="ECO:0007669"/>
    <property type="project" value="TreeGrafter"/>
</dbReference>
<dbReference type="InterPro" id="IPR027417">
    <property type="entry name" value="P-loop_NTPase"/>
</dbReference>
<dbReference type="Gene3D" id="3.40.50.300">
    <property type="entry name" value="P-loop containing nucleotide triphosphate hydrolases"/>
    <property type="match status" value="1"/>
</dbReference>
<dbReference type="PANTHER" id="PTHR43384">
    <property type="entry name" value="SEPTUM SITE-DETERMINING PROTEIN MIND HOMOLOG, CHLOROPLASTIC-RELATED"/>
    <property type="match status" value="1"/>
</dbReference>
<accession>A0A1V1P8N2</accession>
<proteinExistence type="predicted"/>
<dbReference type="Proteomes" id="UP000189670">
    <property type="component" value="Unassembled WGS sequence"/>
</dbReference>
<dbReference type="InterPro" id="IPR002586">
    <property type="entry name" value="CobQ/CobB/MinD/ParA_Nub-bd_dom"/>
</dbReference>
<feature type="domain" description="CobQ/CobB/MinD/ParA nucleotide binding" evidence="3">
    <location>
        <begin position="10"/>
        <end position="276"/>
    </location>
</feature>
<keyword evidence="4" id="KW-0282">Flagellum</keyword>
<dbReference type="AlphaFoldDB" id="A0A1V1P8N2"/>
<dbReference type="GO" id="GO:0005524">
    <property type="term" value="F:ATP binding"/>
    <property type="evidence" value="ECO:0007669"/>
    <property type="project" value="UniProtKB-KW"/>
</dbReference>
<dbReference type="PANTHER" id="PTHR43384:SF4">
    <property type="entry name" value="CELLULOSE BIOSYNTHESIS PROTEIN BCSQ-RELATED"/>
    <property type="match status" value="1"/>
</dbReference>
<keyword evidence="4" id="KW-0966">Cell projection</keyword>
<dbReference type="SUPFAM" id="SSF52540">
    <property type="entry name" value="P-loop containing nucleoside triphosphate hydrolases"/>
    <property type="match status" value="1"/>
</dbReference>
<protein>
    <submittedName>
        <fullName evidence="4">Flagellar biosynthesis protein FlhG</fullName>
    </submittedName>
</protein>
<dbReference type="EMBL" id="ATBP01000316">
    <property type="protein sequence ID" value="ETR71133.1"/>
    <property type="molecule type" value="Genomic_DNA"/>
</dbReference>
<sequence>MKKDRIIIPIASGKGGVGKSIVSSNLAIAIAQQGHKTVAVDLDLGGSNLHTYLGLSNKYAGIGDYLKAKNIKFKDMIVETEIPNLSFVPGEGRTPFLANIPFEQRLDVIQNIQQISAEYILLDLGAGTTFNTLNFFGISHQGIIVTTFETPAVMNFFMFLKNFLFRIISSIVRHDRQIFKLVVESFRSINADEPLTVKSLLELINEKNPELAARAKKTVSYYHPRIIFNMGDHPDDLLMTNKIDRTLQQTLSLEVDYFGFILYDNQIRQAIRNKEPLMQSIPKSPFTICIQDIARRIIKIWDKDINKSGERLYESTKKRYKQLKYL</sequence>
<dbReference type="GO" id="GO:0009898">
    <property type="term" value="C:cytoplasmic side of plasma membrane"/>
    <property type="evidence" value="ECO:0007669"/>
    <property type="project" value="TreeGrafter"/>
</dbReference>
<comment type="caution">
    <text evidence="4">The sequence shown here is derived from an EMBL/GenBank/DDBJ whole genome shotgun (WGS) entry which is preliminary data.</text>
</comment>
<organism evidence="4 5">
    <name type="scientific">Candidatus Magnetoglobus multicellularis str. Araruama</name>
    <dbReference type="NCBI Taxonomy" id="890399"/>
    <lineage>
        <taxon>Bacteria</taxon>
        <taxon>Pseudomonadati</taxon>
        <taxon>Thermodesulfobacteriota</taxon>
        <taxon>Desulfobacteria</taxon>
        <taxon>Desulfobacterales</taxon>
        <taxon>Desulfobacteraceae</taxon>
        <taxon>Candidatus Magnetoglobus</taxon>
    </lineage>
</organism>
<name>A0A1V1P8N2_9BACT</name>
<keyword evidence="4" id="KW-0969">Cilium</keyword>
<evidence type="ECO:0000256" key="2">
    <source>
        <dbReference type="ARBA" id="ARBA00022840"/>
    </source>
</evidence>
<dbReference type="GO" id="GO:0016887">
    <property type="term" value="F:ATP hydrolysis activity"/>
    <property type="evidence" value="ECO:0007669"/>
    <property type="project" value="TreeGrafter"/>
</dbReference>
<keyword evidence="2" id="KW-0067">ATP-binding</keyword>
<reference evidence="5" key="1">
    <citation type="submission" date="2012-11" db="EMBL/GenBank/DDBJ databases">
        <authorList>
            <person name="Lucero-Rivera Y.E."/>
            <person name="Tovar-Ramirez D."/>
        </authorList>
    </citation>
    <scope>NUCLEOTIDE SEQUENCE [LARGE SCALE GENOMIC DNA]</scope>
    <source>
        <strain evidence="5">Araruama</strain>
    </source>
</reference>
<dbReference type="GO" id="GO:0051782">
    <property type="term" value="P:negative regulation of cell division"/>
    <property type="evidence" value="ECO:0007669"/>
    <property type="project" value="TreeGrafter"/>
</dbReference>